<sequence length="479" mass="54985">MDTEEFRQRAKELIDFMIDFYNDLEQRRVTPLVEPGYLRPLIPENPPEEGEKWDTILADFKNFILPGITHWLHPHFHAFFPIGCSYPSMLGEFLSDALACNGFSWAASPSCTELETIVLDWLGEMIGLPDKFLFCKPNSRGGGVVQGSASECNHVVLLAARHHIMKVMRRIDPTAEEGHILSSLVAYCSQESHSCVEKAAMISLVKLRILRTDAKYRLRGNTLEEAVKKDIKNGYRPFFVTATIGTTSCGSCDKMNELGPICEKYDLWLHIDAAYGGNAMICPEMRHLMKGIEYASSFNVNPTKWMLVNYDCSAMWVSDRHKFTECLVVNPLYLAYNQEQYALDYRHWGIPLSRRFRSLKLWFTIRSYGIRGLQQYIRSHINLAKYFEQHIIDDNRFELKNEVHFGLVCFRMKGSNILNEKLLDTINKTGDIYMVATSLGQEYVIRFCICYSKATEDHVEYAWDIISKAATELLLGSPK</sequence>
<dbReference type="AlphaFoldDB" id="A0A8X6J209"/>
<gene>
    <name evidence="8" type="primary">tdc-1</name>
    <name evidence="8" type="ORF">TNCT_493221</name>
</gene>
<evidence type="ECO:0000256" key="7">
    <source>
        <dbReference type="RuleBase" id="RU000382"/>
    </source>
</evidence>
<dbReference type="PANTHER" id="PTHR11999">
    <property type="entry name" value="GROUP II PYRIDOXAL-5-PHOSPHATE DECARBOXYLASE"/>
    <property type="match status" value="1"/>
</dbReference>
<dbReference type="FunFam" id="3.40.640.10:FF:000025">
    <property type="entry name" value="Histidine decarboxylase"/>
    <property type="match status" value="1"/>
</dbReference>
<dbReference type="Gene3D" id="3.90.1150.10">
    <property type="entry name" value="Aspartate Aminotransferase, domain 1"/>
    <property type="match status" value="1"/>
</dbReference>
<evidence type="ECO:0000256" key="5">
    <source>
        <dbReference type="ARBA" id="ARBA00023239"/>
    </source>
</evidence>
<feature type="modified residue" description="N6-(pyridoxal phosphate)lysine" evidence="6">
    <location>
        <position position="304"/>
    </location>
</feature>
<dbReference type="InterPro" id="IPR015421">
    <property type="entry name" value="PyrdxlP-dep_Trfase_major"/>
</dbReference>
<dbReference type="InterPro" id="IPR015422">
    <property type="entry name" value="PyrdxlP-dep_Trfase_small"/>
</dbReference>
<evidence type="ECO:0000256" key="2">
    <source>
        <dbReference type="ARBA" id="ARBA00009533"/>
    </source>
</evidence>
<dbReference type="InterPro" id="IPR002129">
    <property type="entry name" value="PyrdxlP-dep_de-COase"/>
</dbReference>
<evidence type="ECO:0000313" key="8">
    <source>
        <dbReference type="EMBL" id="GFR06488.1"/>
    </source>
</evidence>
<dbReference type="SUPFAM" id="SSF53383">
    <property type="entry name" value="PLP-dependent transferases"/>
    <property type="match status" value="1"/>
</dbReference>
<dbReference type="GO" id="GO:0030170">
    <property type="term" value="F:pyridoxal phosphate binding"/>
    <property type="evidence" value="ECO:0007669"/>
    <property type="project" value="InterPro"/>
</dbReference>
<protein>
    <submittedName>
        <fullName evidence="8">Tyrosine decarboxylase</fullName>
    </submittedName>
</protein>
<keyword evidence="5 7" id="KW-0456">Lyase</keyword>
<dbReference type="InterPro" id="IPR010977">
    <property type="entry name" value="Aromatic_deC"/>
</dbReference>
<dbReference type="PRINTS" id="PR00800">
    <property type="entry name" value="YHDCRBOXLASE"/>
</dbReference>
<keyword evidence="3" id="KW-0210">Decarboxylase</keyword>
<evidence type="ECO:0000256" key="1">
    <source>
        <dbReference type="ARBA" id="ARBA00001933"/>
    </source>
</evidence>
<dbReference type="GO" id="GO:0006520">
    <property type="term" value="P:amino acid metabolic process"/>
    <property type="evidence" value="ECO:0007669"/>
    <property type="project" value="InterPro"/>
</dbReference>
<evidence type="ECO:0000256" key="4">
    <source>
        <dbReference type="ARBA" id="ARBA00022898"/>
    </source>
</evidence>
<comment type="caution">
    <text evidence="8">The sequence shown here is derived from an EMBL/GenBank/DDBJ whole genome shotgun (WGS) entry which is preliminary data.</text>
</comment>
<dbReference type="FunFam" id="3.90.1150.10:FF:000018">
    <property type="entry name" value="Histidine decarboxylase"/>
    <property type="match status" value="1"/>
</dbReference>
<accession>A0A8X6J209</accession>
<dbReference type="CDD" id="cd06450">
    <property type="entry name" value="DOPA_deC_like"/>
    <property type="match status" value="1"/>
</dbReference>
<dbReference type="InterPro" id="IPR015424">
    <property type="entry name" value="PyrdxlP-dep_Trfase"/>
</dbReference>
<name>A0A8X6J209_TRICU</name>
<dbReference type="PANTHER" id="PTHR11999:SF70">
    <property type="entry name" value="MIP05841P"/>
    <property type="match status" value="1"/>
</dbReference>
<dbReference type="Gene3D" id="3.40.640.10">
    <property type="entry name" value="Type I PLP-dependent aspartate aminotransferase-like (Major domain)"/>
    <property type="match status" value="1"/>
</dbReference>
<dbReference type="GO" id="GO:0019752">
    <property type="term" value="P:carboxylic acid metabolic process"/>
    <property type="evidence" value="ECO:0007669"/>
    <property type="project" value="InterPro"/>
</dbReference>
<keyword evidence="9" id="KW-1185">Reference proteome</keyword>
<dbReference type="EMBL" id="BMAO01006155">
    <property type="protein sequence ID" value="GFR06488.1"/>
    <property type="molecule type" value="Genomic_DNA"/>
</dbReference>
<dbReference type="Pfam" id="PF00282">
    <property type="entry name" value="Pyridoxal_deC"/>
    <property type="match status" value="1"/>
</dbReference>
<reference evidence="8" key="1">
    <citation type="submission" date="2020-07" db="EMBL/GenBank/DDBJ databases">
        <title>Multicomponent nature underlies the extraordinary mechanical properties of spider dragline silk.</title>
        <authorList>
            <person name="Kono N."/>
            <person name="Nakamura H."/>
            <person name="Mori M."/>
            <person name="Yoshida Y."/>
            <person name="Ohtoshi R."/>
            <person name="Malay A.D."/>
            <person name="Moran D.A.P."/>
            <person name="Tomita M."/>
            <person name="Numata K."/>
            <person name="Arakawa K."/>
        </authorList>
    </citation>
    <scope>NUCLEOTIDE SEQUENCE</scope>
</reference>
<dbReference type="GO" id="GO:0016831">
    <property type="term" value="F:carboxy-lyase activity"/>
    <property type="evidence" value="ECO:0007669"/>
    <property type="project" value="UniProtKB-KW"/>
</dbReference>
<dbReference type="Proteomes" id="UP000887116">
    <property type="component" value="Unassembled WGS sequence"/>
</dbReference>
<evidence type="ECO:0000256" key="3">
    <source>
        <dbReference type="ARBA" id="ARBA00022793"/>
    </source>
</evidence>
<comment type="cofactor">
    <cofactor evidence="1 6 7">
        <name>pyridoxal 5'-phosphate</name>
        <dbReference type="ChEBI" id="CHEBI:597326"/>
    </cofactor>
</comment>
<dbReference type="OrthoDB" id="639767at2759"/>
<organism evidence="8 9">
    <name type="scientific">Trichonephila clavata</name>
    <name type="common">Joro spider</name>
    <name type="synonym">Nephila clavata</name>
    <dbReference type="NCBI Taxonomy" id="2740835"/>
    <lineage>
        <taxon>Eukaryota</taxon>
        <taxon>Metazoa</taxon>
        <taxon>Ecdysozoa</taxon>
        <taxon>Arthropoda</taxon>
        <taxon>Chelicerata</taxon>
        <taxon>Arachnida</taxon>
        <taxon>Araneae</taxon>
        <taxon>Araneomorphae</taxon>
        <taxon>Entelegynae</taxon>
        <taxon>Araneoidea</taxon>
        <taxon>Nephilidae</taxon>
        <taxon>Trichonephila</taxon>
    </lineage>
</organism>
<evidence type="ECO:0000313" key="9">
    <source>
        <dbReference type="Proteomes" id="UP000887116"/>
    </source>
</evidence>
<evidence type="ECO:0000256" key="6">
    <source>
        <dbReference type="PIRSR" id="PIRSR602129-50"/>
    </source>
</evidence>
<comment type="similarity">
    <text evidence="2 7">Belongs to the group II decarboxylase family.</text>
</comment>
<proteinExistence type="inferred from homology"/>
<dbReference type="GO" id="GO:0005737">
    <property type="term" value="C:cytoplasm"/>
    <property type="evidence" value="ECO:0007669"/>
    <property type="project" value="TreeGrafter"/>
</dbReference>
<dbReference type="Gene3D" id="1.20.1340.10">
    <property type="entry name" value="dopa decarboxylase, N-terminal domain"/>
    <property type="match status" value="1"/>
</dbReference>
<keyword evidence="4 6" id="KW-0663">Pyridoxal phosphate</keyword>